<keyword evidence="2" id="KW-1185">Reference proteome</keyword>
<evidence type="ECO:0000313" key="2">
    <source>
        <dbReference type="Proteomes" id="UP000054995"/>
    </source>
</evidence>
<gene>
    <name evidence="1" type="ORF">T4D_1981</name>
</gene>
<sequence length="64" mass="7688">MIFILVYHLDPETAEAKIFFFKNFYVHSRRENGMSKEANKKKSFLQSILIDTKQMIMCNWRAVE</sequence>
<accession>A0A0V1F992</accession>
<comment type="caution">
    <text evidence="1">The sequence shown here is derived from an EMBL/GenBank/DDBJ whole genome shotgun (WGS) entry which is preliminary data.</text>
</comment>
<dbReference type="AlphaFoldDB" id="A0A0V1F992"/>
<evidence type="ECO:0000313" key="1">
    <source>
        <dbReference type="EMBL" id="KRY82389.1"/>
    </source>
</evidence>
<dbReference type="Proteomes" id="UP000054995">
    <property type="component" value="Unassembled WGS sequence"/>
</dbReference>
<name>A0A0V1F992_TRIPS</name>
<proteinExistence type="predicted"/>
<reference evidence="1 2" key="1">
    <citation type="submission" date="2015-01" db="EMBL/GenBank/DDBJ databases">
        <title>Evolution of Trichinella species and genotypes.</title>
        <authorList>
            <person name="Korhonen P.K."/>
            <person name="Edoardo P."/>
            <person name="Giuseppe L.R."/>
            <person name="Gasser R.B."/>
        </authorList>
    </citation>
    <scope>NUCLEOTIDE SEQUENCE [LARGE SCALE GENOMIC DNA]</scope>
    <source>
        <strain evidence="1">ISS470</strain>
    </source>
</reference>
<protein>
    <submittedName>
        <fullName evidence="1">Uncharacterized protein</fullName>
    </submittedName>
</protein>
<dbReference type="EMBL" id="JYDT01000177">
    <property type="protein sequence ID" value="KRY82389.1"/>
    <property type="molecule type" value="Genomic_DNA"/>
</dbReference>
<organism evidence="1 2">
    <name type="scientific">Trichinella pseudospiralis</name>
    <name type="common">Parasitic roundworm</name>
    <dbReference type="NCBI Taxonomy" id="6337"/>
    <lineage>
        <taxon>Eukaryota</taxon>
        <taxon>Metazoa</taxon>
        <taxon>Ecdysozoa</taxon>
        <taxon>Nematoda</taxon>
        <taxon>Enoplea</taxon>
        <taxon>Dorylaimia</taxon>
        <taxon>Trichinellida</taxon>
        <taxon>Trichinellidae</taxon>
        <taxon>Trichinella</taxon>
    </lineage>
</organism>